<feature type="region of interest" description="Disordered" evidence="1">
    <location>
        <begin position="1"/>
        <end position="23"/>
    </location>
</feature>
<comment type="caution">
    <text evidence="3">The sequence shown here is derived from an EMBL/GenBank/DDBJ whole genome shotgun (WGS) entry which is preliminary data.</text>
</comment>
<feature type="transmembrane region" description="Helical" evidence="2">
    <location>
        <begin position="130"/>
        <end position="149"/>
    </location>
</feature>
<reference evidence="3" key="1">
    <citation type="submission" date="2020-06" db="EMBL/GenBank/DDBJ databases">
        <authorList>
            <consortium name="Plant Systems Biology data submission"/>
        </authorList>
    </citation>
    <scope>NUCLEOTIDE SEQUENCE</scope>
    <source>
        <strain evidence="3">D6</strain>
    </source>
</reference>
<feature type="transmembrane region" description="Helical" evidence="2">
    <location>
        <begin position="206"/>
        <end position="229"/>
    </location>
</feature>
<gene>
    <name evidence="3" type="ORF">SEMRO_2212_G319260.1</name>
</gene>
<keyword evidence="4" id="KW-1185">Reference proteome</keyword>
<proteinExistence type="predicted"/>
<evidence type="ECO:0000256" key="1">
    <source>
        <dbReference type="SAM" id="MobiDB-lite"/>
    </source>
</evidence>
<evidence type="ECO:0000256" key="2">
    <source>
        <dbReference type="SAM" id="Phobius"/>
    </source>
</evidence>
<evidence type="ECO:0000313" key="3">
    <source>
        <dbReference type="EMBL" id="CAB9528379.1"/>
    </source>
</evidence>
<keyword evidence="2" id="KW-0472">Membrane</keyword>
<keyword evidence="2" id="KW-1133">Transmembrane helix</keyword>
<accession>A0A9N8EZ59</accession>
<organism evidence="3 4">
    <name type="scientific">Seminavis robusta</name>
    <dbReference type="NCBI Taxonomy" id="568900"/>
    <lineage>
        <taxon>Eukaryota</taxon>
        <taxon>Sar</taxon>
        <taxon>Stramenopiles</taxon>
        <taxon>Ochrophyta</taxon>
        <taxon>Bacillariophyta</taxon>
        <taxon>Bacillariophyceae</taxon>
        <taxon>Bacillariophycidae</taxon>
        <taxon>Naviculales</taxon>
        <taxon>Naviculaceae</taxon>
        <taxon>Seminavis</taxon>
    </lineage>
</organism>
<sequence>MTEVVNVETPPEAPAEQPAPSDDDERILHTNLLLYRFLPVGSFTVTFDTTGNEKMAHISASCCGCCAGTEQSVPMNDDTTLQVLQQPLCHCGRLVRDAGLAFVLAFLFHLIPSIIWGAEESLGSSSNHQLMGAVWFGGWPIWFIIMQFLRPWGIQIQTKNNDDNATIFVPFASWKHATEVVACWEKSKYETPMPPMPEKPSLFHDLQFIVGWIFFLVLIINMFVTGALVTDCNSRGCCKDDEDTLDCCVETGYPEC</sequence>
<evidence type="ECO:0000313" key="4">
    <source>
        <dbReference type="Proteomes" id="UP001153069"/>
    </source>
</evidence>
<name>A0A9N8EZ59_9STRA</name>
<protein>
    <submittedName>
        <fullName evidence="3">Uncharacterized protein</fullName>
    </submittedName>
</protein>
<dbReference type="AlphaFoldDB" id="A0A9N8EZ59"/>
<feature type="transmembrane region" description="Helical" evidence="2">
    <location>
        <begin position="98"/>
        <end position="118"/>
    </location>
</feature>
<dbReference type="Proteomes" id="UP001153069">
    <property type="component" value="Unassembled WGS sequence"/>
</dbReference>
<dbReference type="EMBL" id="CAICTM010002210">
    <property type="protein sequence ID" value="CAB9528379.1"/>
    <property type="molecule type" value="Genomic_DNA"/>
</dbReference>
<keyword evidence="2" id="KW-0812">Transmembrane</keyword>